<gene>
    <name evidence="1" type="ORF">AL533_01595</name>
</gene>
<dbReference type="AlphaFoldDB" id="A0A2L1VDA8"/>
<reference evidence="2" key="1">
    <citation type="submission" date="2017-12" db="EMBL/GenBank/DDBJ databases">
        <title>FDA dAtabase for Regulatory Grade micrObial Sequences (FDA-ARGOS): Supporting development and validation of Infectious Disease Dx tests.</title>
        <authorList>
            <person name="Hoffmann M."/>
            <person name="Allard M."/>
            <person name="Evans P."/>
            <person name="Brown E."/>
            <person name="Tallon L."/>
            <person name="Sadzewicz L."/>
            <person name="Sengamalay N."/>
            <person name="Ott S."/>
            <person name="Godinez A."/>
            <person name="Nagaraj S."/>
            <person name="Vavikolanu K."/>
            <person name="Aluvathingal J."/>
            <person name="Nadendla S."/>
            <person name="Sichtig H."/>
        </authorList>
    </citation>
    <scope>NUCLEOTIDE SEQUENCE [LARGE SCALE GENOMIC DNA]</scope>
    <source>
        <strain evidence="2">FDAARGOS_129</strain>
    </source>
</reference>
<organism evidence="1 2">
    <name type="scientific">Acinetobacter nosocomialis</name>
    <dbReference type="NCBI Taxonomy" id="106654"/>
    <lineage>
        <taxon>Bacteria</taxon>
        <taxon>Pseudomonadati</taxon>
        <taxon>Pseudomonadota</taxon>
        <taxon>Gammaproteobacteria</taxon>
        <taxon>Moraxellales</taxon>
        <taxon>Moraxellaceae</taxon>
        <taxon>Acinetobacter</taxon>
        <taxon>Acinetobacter calcoaceticus/baumannii complex</taxon>
    </lineage>
</organism>
<evidence type="ECO:0000313" key="2">
    <source>
        <dbReference type="Proteomes" id="UP000237921"/>
    </source>
</evidence>
<evidence type="ECO:0000313" key="1">
    <source>
        <dbReference type="EMBL" id="AVF43184.1"/>
    </source>
</evidence>
<dbReference type="Proteomes" id="UP000237921">
    <property type="component" value="Chromosome"/>
</dbReference>
<sequence length="61" mass="7521">MQPLLFPNVSMEKSYLRKKVGIMQKFKILCMFFIKRLYSLRLFFIQNHLFCTVFKHILPFF</sequence>
<protein>
    <submittedName>
        <fullName evidence="1">Uncharacterized protein</fullName>
    </submittedName>
</protein>
<dbReference type="EMBL" id="CP014019">
    <property type="protein sequence ID" value="AVF43184.1"/>
    <property type="molecule type" value="Genomic_DNA"/>
</dbReference>
<name>A0A2L1VDA8_ACINO</name>
<accession>A0A2L1VDA8</accession>
<proteinExistence type="predicted"/>